<dbReference type="EMBL" id="QJJR01000005">
    <property type="protein sequence ID" value="PXW91426.1"/>
    <property type="molecule type" value="Genomic_DNA"/>
</dbReference>
<evidence type="ECO:0000256" key="4">
    <source>
        <dbReference type="PIRSR" id="PIRSR000350-3"/>
    </source>
</evidence>
<dbReference type="RefSeq" id="WP_110251207.1">
    <property type="nucleotide sequence ID" value="NZ_QJJR01000005.1"/>
</dbReference>
<dbReference type="InterPro" id="IPR001100">
    <property type="entry name" value="Pyr_nuc-diS_OxRdtase"/>
</dbReference>
<dbReference type="GO" id="GO:0016491">
    <property type="term" value="F:oxidoreductase activity"/>
    <property type="evidence" value="ECO:0007669"/>
    <property type="project" value="InterPro"/>
</dbReference>
<dbReference type="Gene3D" id="3.30.390.30">
    <property type="match status" value="1"/>
</dbReference>
<dbReference type="Gene3D" id="3.50.50.60">
    <property type="entry name" value="FAD/NAD(P)-binding domain"/>
    <property type="match status" value="2"/>
</dbReference>
<keyword evidence="2" id="KW-0285">Flavoprotein</keyword>
<feature type="binding site" evidence="4">
    <location>
        <position position="302"/>
    </location>
    <ligand>
        <name>FAD</name>
        <dbReference type="ChEBI" id="CHEBI:57692"/>
    </ligand>
</feature>
<gene>
    <name evidence="8" type="ORF">DES38_10546</name>
</gene>
<keyword evidence="9" id="KW-1185">Reference proteome</keyword>
<dbReference type="PANTHER" id="PTHR43014:SF5">
    <property type="entry name" value="GLUTATHIONE REDUCTASE (NADPH)"/>
    <property type="match status" value="1"/>
</dbReference>
<evidence type="ECO:0000256" key="3">
    <source>
        <dbReference type="ARBA" id="ARBA00022827"/>
    </source>
</evidence>
<dbReference type="InterPro" id="IPR016156">
    <property type="entry name" value="FAD/NAD-linked_Rdtase_dimer_sf"/>
</dbReference>
<feature type="domain" description="FAD/NAD(P)-binding" evidence="7">
    <location>
        <begin position="5"/>
        <end position="318"/>
    </location>
</feature>
<comment type="similarity">
    <text evidence="1">Belongs to the class-I pyridine nucleotide-disulfide oxidoreductase family.</text>
</comment>
<keyword evidence="4" id="KW-0547">Nucleotide-binding</keyword>
<feature type="binding site" evidence="4">
    <location>
        <position position="51"/>
    </location>
    <ligand>
        <name>FAD</name>
        <dbReference type="ChEBI" id="CHEBI:57692"/>
    </ligand>
</feature>
<dbReference type="InterPro" id="IPR004099">
    <property type="entry name" value="Pyr_nucl-diS_OxRdtase_dimer"/>
</dbReference>
<comment type="caution">
    <text evidence="8">The sequence shown here is derived from an EMBL/GenBank/DDBJ whole genome shotgun (WGS) entry which is preliminary data.</text>
</comment>
<evidence type="ECO:0000259" key="6">
    <source>
        <dbReference type="Pfam" id="PF02852"/>
    </source>
</evidence>
<evidence type="ECO:0000313" key="8">
    <source>
        <dbReference type="EMBL" id="PXW91426.1"/>
    </source>
</evidence>
<feature type="binding site" evidence="4">
    <location>
        <position position="262"/>
    </location>
    <ligand>
        <name>NAD(+)</name>
        <dbReference type="ChEBI" id="CHEBI:57540"/>
    </ligand>
</feature>
<dbReference type="AlphaFoldDB" id="A0A2V3WDB6"/>
<feature type="domain" description="Pyridine nucleotide-disulphide oxidoreductase dimerisation" evidence="6">
    <location>
        <begin position="339"/>
        <end position="446"/>
    </location>
</feature>
<dbReference type="InterPro" id="IPR023753">
    <property type="entry name" value="FAD/NAD-binding_dom"/>
</dbReference>
<sequence length="448" mass="48708">MTKKYDLIVIGSGSAGSVAASKCNQAGWNVAIIDERPLGGTCALRGCDPKKVLHGAAELYDWQKRMKGKGIIGDISIDWSELIAFKRTFTAPVPEQREKAFNKQGIDTYRGKVTFSSETTVTVEGTELEGDKFLIASGAIPRPLAFEGSEHLINSDAFMALNALPETIVFVGGGYISFEFAHLAARAGAKVHIIQRGDRALKHFDPELVKILLEKTSELGIDVHIGHEVNRIVKEADGYTVHAKTQASDVAFSADLVVHGAGRVPALNLALEKANITSEKEGISVNEYLQSSSNQHVYAAGDVVATTGLRLTPIASMESHIVAKNLLNDNQQVVDYRATPSVVFTVPKLASVGMTSQEAEQSNRNIVIKYKKAEDWFTHKRTNESHAAFKIIIDKDEDKILGAHLLSEEADELINHFATAIQVGLTTNALKQMIYAYPTAASDIAHML</sequence>
<dbReference type="SUPFAM" id="SSF55424">
    <property type="entry name" value="FAD/NAD-linked reductases, dimerisation (C-terminal) domain"/>
    <property type="match status" value="1"/>
</dbReference>
<dbReference type="PANTHER" id="PTHR43014">
    <property type="entry name" value="MERCURIC REDUCTASE"/>
    <property type="match status" value="1"/>
</dbReference>
<feature type="binding site" evidence="4">
    <location>
        <begin position="172"/>
        <end position="179"/>
    </location>
    <ligand>
        <name>NAD(+)</name>
        <dbReference type="ChEBI" id="CHEBI:57540"/>
    </ligand>
</feature>
<dbReference type="Pfam" id="PF02852">
    <property type="entry name" value="Pyr_redox_dim"/>
    <property type="match status" value="1"/>
</dbReference>
<evidence type="ECO:0000256" key="2">
    <source>
        <dbReference type="ARBA" id="ARBA00022630"/>
    </source>
</evidence>
<dbReference type="Pfam" id="PF07992">
    <property type="entry name" value="Pyr_redox_2"/>
    <property type="match status" value="1"/>
</dbReference>
<dbReference type="OrthoDB" id="9800167at2"/>
<evidence type="ECO:0000256" key="1">
    <source>
        <dbReference type="ARBA" id="ARBA00007532"/>
    </source>
</evidence>
<protein>
    <submittedName>
        <fullName evidence="8">Glutathione reductase (NADPH)</fullName>
    </submittedName>
</protein>
<dbReference type="PRINTS" id="PR00411">
    <property type="entry name" value="PNDRDTASEI"/>
</dbReference>
<dbReference type="GO" id="GO:0000166">
    <property type="term" value="F:nucleotide binding"/>
    <property type="evidence" value="ECO:0007669"/>
    <property type="project" value="UniProtKB-KW"/>
</dbReference>
<comment type="cofactor">
    <cofactor evidence="4">
        <name>FAD</name>
        <dbReference type="ChEBI" id="CHEBI:57692"/>
    </cofactor>
    <text evidence="4">Binds 1 FAD per subunit.</text>
</comment>
<dbReference type="SUPFAM" id="SSF51905">
    <property type="entry name" value="FAD/NAD(P)-binding domain"/>
    <property type="match status" value="1"/>
</dbReference>
<reference evidence="8 9" key="1">
    <citation type="submission" date="2018-05" db="EMBL/GenBank/DDBJ databases">
        <title>Genomic Encyclopedia of Type Strains, Phase IV (KMG-IV): sequencing the most valuable type-strain genomes for metagenomic binning, comparative biology and taxonomic classification.</title>
        <authorList>
            <person name="Goeker M."/>
        </authorList>
    </citation>
    <scope>NUCLEOTIDE SEQUENCE [LARGE SCALE GENOMIC DNA]</scope>
    <source>
        <strain evidence="8 9">DSM 22440</strain>
    </source>
</reference>
<keyword evidence="4" id="KW-0520">NAD</keyword>
<dbReference type="InterPro" id="IPR036188">
    <property type="entry name" value="FAD/NAD-bd_sf"/>
</dbReference>
<accession>A0A2V3WDB6</accession>
<feature type="disulfide bond" description="Redox-active" evidence="5">
    <location>
        <begin position="42"/>
        <end position="47"/>
    </location>
</feature>
<evidence type="ECO:0000259" key="7">
    <source>
        <dbReference type="Pfam" id="PF07992"/>
    </source>
</evidence>
<proteinExistence type="inferred from homology"/>
<organism evidence="8 9">
    <name type="scientific">Streptohalobacillus salinus</name>
    <dbReference type="NCBI Taxonomy" id="621096"/>
    <lineage>
        <taxon>Bacteria</taxon>
        <taxon>Bacillati</taxon>
        <taxon>Bacillota</taxon>
        <taxon>Bacilli</taxon>
        <taxon>Bacillales</taxon>
        <taxon>Bacillaceae</taxon>
        <taxon>Streptohalobacillus</taxon>
    </lineage>
</organism>
<evidence type="ECO:0000256" key="5">
    <source>
        <dbReference type="PIRSR" id="PIRSR000350-4"/>
    </source>
</evidence>
<dbReference type="PRINTS" id="PR00368">
    <property type="entry name" value="FADPNR"/>
</dbReference>
<keyword evidence="3 4" id="KW-0274">FAD</keyword>
<evidence type="ECO:0000313" key="9">
    <source>
        <dbReference type="Proteomes" id="UP000247922"/>
    </source>
</evidence>
<name>A0A2V3WDB6_9BACI</name>
<dbReference type="Proteomes" id="UP000247922">
    <property type="component" value="Unassembled WGS sequence"/>
</dbReference>
<dbReference type="PIRSF" id="PIRSF000350">
    <property type="entry name" value="Mercury_reductase_MerA"/>
    <property type="match status" value="1"/>
</dbReference>